<dbReference type="Gene3D" id="3.40.50.11060">
    <property type="entry name" value="GTPase HflX, N-terminal domain"/>
    <property type="match status" value="1"/>
</dbReference>
<evidence type="ECO:0000256" key="5">
    <source>
        <dbReference type="ARBA" id="ARBA00023134"/>
    </source>
</evidence>
<feature type="binding site" evidence="7">
    <location>
        <begin position="192"/>
        <end position="199"/>
    </location>
    <ligand>
        <name>GTP</name>
        <dbReference type="ChEBI" id="CHEBI:37565"/>
    </ligand>
</feature>
<keyword evidence="3 6" id="KW-0547">Nucleotide-binding</keyword>
<dbReference type="NCBIfam" id="TIGR03156">
    <property type="entry name" value="GTP_HflX"/>
    <property type="match status" value="1"/>
</dbReference>
<dbReference type="PANTHER" id="PTHR10229">
    <property type="entry name" value="GTP-BINDING PROTEIN HFLX"/>
    <property type="match status" value="1"/>
</dbReference>
<dbReference type="NCBIfam" id="TIGR00231">
    <property type="entry name" value="small_GTP"/>
    <property type="match status" value="1"/>
</dbReference>
<evidence type="ECO:0000256" key="8">
    <source>
        <dbReference type="PIRSR" id="PIRSR006809-2"/>
    </source>
</evidence>
<keyword evidence="2 8" id="KW-0479">Metal-binding</keyword>
<gene>
    <name evidence="6" type="primary">hflX</name>
    <name evidence="11" type="ORF">APZ16_02160</name>
</gene>
<dbReference type="GO" id="GO:0043022">
    <property type="term" value="F:ribosome binding"/>
    <property type="evidence" value="ECO:0007669"/>
    <property type="project" value="TreeGrafter"/>
</dbReference>
<keyword evidence="5 6" id="KW-0342">GTP-binding</keyword>
<dbReference type="SUPFAM" id="SSF52540">
    <property type="entry name" value="P-loop containing nucleoside triphosphate hydrolases"/>
    <property type="match status" value="1"/>
</dbReference>
<feature type="coiled-coil region" evidence="9">
    <location>
        <begin position="152"/>
        <end position="182"/>
    </location>
</feature>
<dbReference type="EMBL" id="LQMQ01000034">
    <property type="protein sequence ID" value="KUO40821.1"/>
    <property type="molecule type" value="Genomic_DNA"/>
</dbReference>
<evidence type="ECO:0000256" key="3">
    <source>
        <dbReference type="ARBA" id="ARBA00022741"/>
    </source>
</evidence>
<comment type="similarity">
    <text evidence="6">Belongs to the TRAFAC class OBG-HflX-like GTPase superfamily. HflX GTPase family.</text>
</comment>
<sequence length="348" mass="39545">MRVVLVERLTPGEQSRLNELEALVRTLGYEVVGALQQVRQPDPAYQIGRGKAKELAELVKSTGADRVVFRNQLTPSQAYKLSRLVGVEVVDRFQIVLEIFAMRAGSPEAKLQIEYARLKYELPKIREQVKALLSVEQPGFRGGGEYEVKVRYDMIKRKLANLRRKLRSIEKTREERRKFRRKRGFKLVALAGYTNSGKSTLLNALTDAKAEVDDMYFTTLMPRTRALKASRMILLTDTVGFIDDLPPWLFEAFKATLEEIYLADLVVLLVDASDSVPEMIRKLRTSQKVLEEYSVKTITALNKIDLVSKEDLERKMEVLHSMTNTVVPISAAHGINLDALLEVIRAHT</sequence>
<dbReference type="GO" id="GO:0005525">
    <property type="term" value="F:GTP binding"/>
    <property type="evidence" value="ECO:0007669"/>
    <property type="project" value="UniProtKB-UniRule"/>
</dbReference>
<comment type="subunit">
    <text evidence="6">Monomer. Associates with the 50S ribosomal subunit.</text>
</comment>
<dbReference type="HAMAP" id="MF_00900">
    <property type="entry name" value="GTPase_HflX"/>
    <property type="match status" value="1"/>
</dbReference>
<dbReference type="GO" id="GO:0046872">
    <property type="term" value="F:metal ion binding"/>
    <property type="evidence" value="ECO:0007669"/>
    <property type="project" value="UniProtKB-KW"/>
</dbReference>
<dbReference type="AlphaFoldDB" id="A0A147JWK7"/>
<dbReference type="PRINTS" id="PR00326">
    <property type="entry name" value="GTP1OBG"/>
</dbReference>
<dbReference type="InterPro" id="IPR006073">
    <property type="entry name" value="GTP-bd"/>
</dbReference>
<comment type="cofactor">
    <cofactor evidence="8">
        <name>Mg(2+)</name>
        <dbReference type="ChEBI" id="CHEBI:18420"/>
    </cofactor>
</comment>
<dbReference type="Proteomes" id="UP000074294">
    <property type="component" value="Unassembled WGS sequence"/>
</dbReference>
<organism evidence="11 12">
    <name type="scientific">Hadarchaeum yellowstonense</name>
    <dbReference type="NCBI Taxonomy" id="1776334"/>
    <lineage>
        <taxon>Archaea</taxon>
        <taxon>Methanobacteriati</taxon>
        <taxon>Candidatus Hadarchaeota</taxon>
        <taxon>Candidatus Hadarchaeia</taxon>
        <taxon>Candidatus Hadarchaeales</taxon>
        <taxon>Candidatus Hadarchaeaceae</taxon>
        <taxon>Candidatus Hadarchaeum</taxon>
    </lineage>
</organism>
<evidence type="ECO:0000313" key="12">
    <source>
        <dbReference type="Proteomes" id="UP000074294"/>
    </source>
</evidence>
<keyword evidence="9" id="KW-0175">Coiled coil</keyword>
<evidence type="ECO:0000256" key="6">
    <source>
        <dbReference type="HAMAP-Rule" id="MF_00900"/>
    </source>
</evidence>
<evidence type="ECO:0000256" key="1">
    <source>
        <dbReference type="ARBA" id="ARBA00022490"/>
    </source>
</evidence>
<dbReference type="InterPro" id="IPR042108">
    <property type="entry name" value="GTPase_HflX_N_sf"/>
</dbReference>
<dbReference type="InterPro" id="IPR016496">
    <property type="entry name" value="GTPase_HflX"/>
</dbReference>
<dbReference type="InterPro" id="IPR030394">
    <property type="entry name" value="G_HFLX_dom"/>
</dbReference>
<dbReference type="CDD" id="cd01878">
    <property type="entry name" value="HflX"/>
    <property type="match status" value="1"/>
</dbReference>
<evidence type="ECO:0000256" key="7">
    <source>
        <dbReference type="PIRSR" id="PIRSR006809-1"/>
    </source>
</evidence>
<dbReference type="STRING" id="1776334.APZ16_02160"/>
<keyword evidence="1 6" id="KW-0963">Cytoplasm</keyword>
<dbReference type="InterPro" id="IPR032305">
    <property type="entry name" value="GTP-bd_M"/>
</dbReference>
<dbReference type="GO" id="GO:0003924">
    <property type="term" value="F:GTPase activity"/>
    <property type="evidence" value="ECO:0007669"/>
    <property type="project" value="UniProtKB-UniRule"/>
</dbReference>
<dbReference type="Pfam" id="PF01926">
    <property type="entry name" value="MMR_HSR1"/>
    <property type="match status" value="1"/>
</dbReference>
<dbReference type="Pfam" id="PF13167">
    <property type="entry name" value="GTP-bdg_N"/>
    <property type="match status" value="1"/>
</dbReference>
<evidence type="ECO:0000313" key="11">
    <source>
        <dbReference type="EMBL" id="KUO40821.1"/>
    </source>
</evidence>
<feature type="binding site" evidence="8">
    <location>
        <position position="219"/>
    </location>
    <ligand>
        <name>Mg(2+)</name>
        <dbReference type="ChEBI" id="CHEBI:18420"/>
    </ligand>
</feature>
<dbReference type="InterPro" id="IPR025121">
    <property type="entry name" value="GTPase_HflX_N"/>
</dbReference>
<feature type="binding site" evidence="8">
    <location>
        <position position="199"/>
    </location>
    <ligand>
        <name>Mg(2+)</name>
        <dbReference type="ChEBI" id="CHEBI:18420"/>
    </ligand>
</feature>
<dbReference type="FunFam" id="3.40.50.11060:FF:000001">
    <property type="entry name" value="GTPase HflX"/>
    <property type="match status" value="1"/>
</dbReference>
<dbReference type="Gene3D" id="6.10.250.2860">
    <property type="match status" value="1"/>
</dbReference>
<accession>A0A147JWK7</accession>
<keyword evidence="4 8" id="KW-0460">Magnesium</keyword>
<feature type="domain" description="Hflx-type G" evidence="10">
    <location>
        <begin position="186"/>
        <end position="348"/>
    </location>
</feature>
<name>A0A147JWK7_HADYE</name>
<feature type="binding site" evidence="7">
    <location>
        <begin position="302"/>
        <end position="305"/>
    </location>
    <ligand>
        <name>GTP</name>
        <dbReference type="ChEBI" id="CHEBI:37565"/>
    </ligand>
</feature>
<evidence type="ECO:0000256" key="2">
    <source>
        <dbReference type="ARBA" id="ARBA00022723"/>
    </source>
</evidence>
<dbReference type="PROSITE" id="PS51705">
    <property type="entry name" value="G_HFLX"/>
    <property type="match status" value="1"/>
</dbReference>
<comment type="subcellular location">
    <subcellularLocation>
        <location evidence="6">Cytoplasm</location>
    </subcellularLocation>
    <text evidence="6">May associate with membranes.</text>
</comment>
<dbReference type="PANTHER" id="PTHR10229:SF8">
    <property type="entry name" value="GTPASE HFLX"/>
    <property type="match status" value="1"/>
</dbReference>
<dbReference type="Gene3D" id="3.40.50.300">
    <property type="entry name" value="P-loop containing nucleotide triphosphate hydrolases"/>
    <property type="match status" value="1"/>
</dbReference>
<proteinExistence type="inferred from homology"/>
<dbReference type="PIRSF" id="PIRSF006809">
    <property type="entry name" value="GTP-binding_hflX_prd"/>
    <property type="match status" value="1"/>
</dbReference>
<comment type="function">
    <text evidence="6">GTPase that associates with the 50S ribosomal subunit and may have a role during protein synthesis or ribosome biogenesis.</text>
</comment>
<dbReference type="GO" id="GO:0005737">
    <property type="term" value="C:cytoplasm"/>
    <property type="evidence" value="ECO:0007669"/>
    <property type="project" value="UniProtKB-SubCell"/>
</dbReference>
<reference evidence="11 12" key="1">
    <citation type="journal article" date="2016" name="Nat. Microbiol.">
        <title>Genomic inference of the metabolism of cosmopolitan subsurface Archaea, Hadesarchaea.</title>
        <authorList>
            <person name="Baker B.J."/>
            <person name="Saw J.H."/>
            <person name="Lind A.E."/>
            <person name="Lazar C.S."/>
            <person name="Hinrichs K.-U."/>
            <person name="Teske A.P."/>
            <person name="Ettema T.J."/>
        </authorList>
    </citation>
    <scope>NUCLEOTIDE SEQUENCE [LARGE SCALE GENOMIC DNA]</scope>
</reference>
<evidence type="ECO:0000256" key="9">
    <source>
        <dbReference type="SAM" id="Coils"/>
    </source>
</evidence>
<evidence type="ECO:0000259" key="10">
    <source>
        <dbReference type="PROSITE" id="PS51705"/>
    </source>
</evidence>
<dbReference type="InterPro" id="IPR027417">
    <property type="entry name" value="P-loop_NTPase"/>
</dbReference>
<dbReference type="InterPro" id="IPR005225">
    <property type="entry name" value="Small_GTP-bd"/>
</dbReference>
<dbReference type="Pfam" id="PF16360">
    <property type="entry name" value="GTP-bdg_M"/>
    <property type="match status" value="1"/>
</dbReference>
<comment type="caution">
    <text evidence="11">The sequence shown here is derived from an EMBL/GenBank/DDBJ whole genome shotgun (WGS) entry which is preliminary data.</text>
</comment>
<feature type="binding site" evidence="7">
    <location>
        <begin position="237"/>
        <end position="240"/>
    </location>
    <ligand>
        <name>GTP</name>
        <dbReference type="ChEBI" id="CHEBI:37565"/>
    </ligand>
</feature>
<protein>
    <recommendedName>
        <fullName evidence="6">GTPase HflX</fullName>
    </recommendedName>
    <alternativeName>
        <fullName evidence="6">GTP-binding protein HflX</fullName>
    </alternativeName>
</protein>
<evidence type="ECO:0000256" key="4">
    <source>
        <dbReference type="ARBA" id="ARBA00022842"/>
    </source>
</evidence>